<reference evidence="2" key="1">
    <citation type="submission" date="2022-07" db="EMBL/GenBank/DDBJ databases">
        <title>Genome Sequence of Leucocoprinus birnbaumii.</title>
        <authorList>
            <person name="Buettner E."/>
        </authorList>
    </citation>
    <scope>NUCLEOTIDE SEQUENCE</scope>
    <source>
        <strain evidence="2">VT141</strain>
    </source>
</reference>
<feature type="transmembrane region" description="Helical" evidence="1">
    <location>
        <begin position="111"/>
        <end position="133"/>
    </location>
</feature>
<dbReference type="AlphaFoldDB" id="A0AAD5VYX0"/>
<proteinExistence type="predicted"/>
<comment type="caution">
    <text evidence="2">The sequence shown here is derived from an EMBL/GenBank/DDBJ whole genome shotgun (WGS) entry which is preliminary data.</text>
</comment>
<name>A0AAD5VYX0_9AGAR</name>
<evidence type="ECO:0000313" key="3">
    <source>
        <dbReference type="Proteomes" id="UP001213000"/>
    </source>
</evidence>
<evidence type="ECO:0008006" key="4">
    <source>
        <dbReference type="Google" id="ProtNLM"/>
    </source>
</evidence>
<feature type="transmembrane region" description="Helical" evidence="1">
    <location>
        <begin position="66"/>
        <end position="91"/>
    </location>
</feature>
<evidence type="ECO:0000256" key="1">
    <source>
        <dbReference type="SAM" id="Phobius"/>
    </source>
</evidence>
<dbReference type="EMBL" id="JANIEX010000173">
    <property type="protein sequence ID" value="KAJ3571719.1"/>
    <property type="molecule type" value="Genomic_DNA"/>
</dbReference>
<accession>A0AAD5VYX0</accession>
<organism evidence="2 3">
    <name type="scientific">Leucocoprinus birnbaumii</name>
    <dbReference type="NCBI Taxonomy" id="56174"/>
    <lineage>
        <taxon>Eukaryota</taxon>
        <taxon>Fungi</taxon>
        <taxon>Dikarya</taxon>
        <taxon>Basidiomycota</taxon>
        <taxon>Agaricomycotina</taxon>
        <taxon>Agaricomycetes</taxon>
        <taxon>Agaricomycetidae</taxon>
        <taxon>Agaricales</taxon>
        <taxon>Agaricineae</taxon>
        <taxon>Agaricaceae</taxon>
        <taxon>Leucocoprinus</taxon>
    </lineage>
</organism>
<gene>
    <name evidence="2" type="ORF">NP233_g3575</name>
</gene>
<feature type="transmembrane region" description="Helical" evidence="1">
    <location>
        <begin position="35"/>
        <end position="54"/>
    </location>
</feature>
<keyword evidence="3" id="KW-1185">Reference proteome</keyword>
<keyword evidence="1" id="KW-1133">Transmembrane helix</keyword>
<keyword evidence="1" id="KW-0472">Membrane</keyword>
<dbReference type="Proteomes" id="UP001213000">
    <property type="component" value="Unassembled WGS sequence"/>
</dbReference>
<feature type="transmembrane region" description="Helical" evidence="1">
    <location>
        <begin position="145"/>
        <end position="162"/>
    </location>
</feature>
<keyword evidence="1" id="KW-0812">Transmembrane</keyword>
<evidence type="ECO:0000313" key="2">
    <source>
        <dbReference type="EMBL" id="KAJ3571719.1"/>
    </source>
</evidence>
<protein>
    <recommendedName>
        <fullName evidence="4">Transmembrane protein</fullName>
    </recommendedName>
</protein>
<sequence length="309" mass="34061">MSGDRGLTRHQISFIYKVWCYYAIATGLYGKKWLLAWVAPLTIYLGMIVTAVISSSKPRAAVSNGLISTQFAVSLSLNVAISTSIIMLLLYYKSMTTEALGRDAAKAYLNIMTMLLESGSLIVVIDVIAIVTVRGSAAGYVAFQMWINIQPITSFLIIYQVARGVDYFNRKAEITKFLAKAATSDYGDTTCVGFRDEQRGSDLSLDTLLITPYSTPDRGGPGAFAWVTMLATTTTPMAPRNEGKAMKRTKETEKRVQRDDFAKRLLNSQSGYHLNHSDSHGRADTFANLFTTLTFSPGARHLNAFITQL</sequence>